<feature type="region of interest" description="Disordered" evidence="2">
    <location>
        <begin position="221"/>
        <end position="242"/>
    </location>
</feature>
<dbReference type="AlphaFoldDB" id="A0A2W1BKD9"/>
<evidence type="ECO:0000256" key="2">
    <source>
        <dbReference type="SAM" id="MobiDB-lite"/>
    </source>
</evidence>
<proteinExistence type="predicted"/>
<evidence type="ECO:0000256" key="1">
    <source>
        <dbReference type="SAM" id="Coils"/>
    </source>
</evidence>
<protein>
    <submittedName>
        <fullName evidence="3">Uncharacterized protein</fullName>
    </submittedName>
</protein>
<dbReference type="EMBL" id="KZ150120">
    <property type="protein sequence ID" value="PZC73200.1"/>
    <property type="molecule type" value="Genomic_DNA"/>
</dbReference>
<reference evidence="3 4" key="1">
    <citation type="journal article" date="2017" name="BMC Biol.">
        <title>Genomic innovations, transcriptional plasticity and gene loss underlying the evolution and divergence of two highly polyphagous and invasive Helicoverpa pest species.</title>
        <authorList>
            <person name="Pearce S.L."/>
            <person name="Clarke D.F."/>
            <person name="East P.D."/>
            <person name="Elfekih S."/>
            <person name="Gordon K.H."/>
            <person name="Jermiin L.S."/>
            <person name="McGaughran A."/>
            <person name="Oakeshott J.G."/>
            <person name="Papanikolaou A."/>
            <person name="Perera O.P."/>
            <person name="Rane R.V."/>
            <person name="Richards S."/>
            <person name="Tay W.T."/>
            <person name="Walsh T.K."/>
            <person name="Anderson A."/>
            <person name="Anderson C.J."/>
            <person name="Asgari S."/>
            <person name="Board P.G."/>
            <person name="Bretschneider A."/>
            <person name="Campbell P.M."/>
            <person name="Chertemps T."/>
            <person name="Christeller J.T."/>
            <person name="Coppin C.W."/>
            <person name="Downes S.J."/>
            <person name="Duan G."/>
            <person name="Farnsworth C.A."/>
            <person name="Good R.T."/>
            <person name="Han L.B."/>
            <person name="Han Y.C."/>
            <person name="Hatje K."/>
            <person name="Horne I."/>
            <person name="Huang Y.P."/>
            <person name="Hughes D.S."/>
            <person name="Jacquin-Joly E."/>
            <person name="James W."/>
            <person name="Jhangiani S."/>
            <person name="Kollmar M."/>
            <person name="Kuwar S.S."/>
            <person name="Li S."/>
            <person name="Liu N.Y."/>
            <person name="Maibeche M.T."/>
            <person name="Miller J.R."/>
            <person name="Montagne N."/>
            <person name="Perry T."/>
            <person name="Qu J."/>
            <person name="Song S.V."/>
            <person name="Sutton G.G."/>
            <person name="Vogel H."/>
            <person name="Walenz B.P."/>
            <person name="Xu W."/>
            <person name="Zhang H.J."/>
            <person name="Zou Z."/>
            <person name="Batterham P."/>
            <person name="Edwards O.R."/>
            <person name="Feyereisen R."/>
            <person name="Gibbs R.A."/>
            <person name="Heckel D.G."/>
            <person name="McGrath A."/>
            <person name="Robin C."/>
            <person name="Scherer S.E."/>
            <person name="Worley K.C."/>
            <person name="Wu Y.D."/>
        </authorList>
    </citation>
    <scope>NUCLEOTIDE SEQUENCE [LARGE SCALE GENOMIC DNA]</scope>
    <source>
        <strain evidence="3">Harm_GR_Male_#8</strain>
        <tissue evidence="3">Whole organism</tissue>
    </source>
</reference>
<feature type="coiled-coil region" evidence="1">
    <location>
        <begin position="60"/>
        <end position="220"/>
    </location>
</feature>
<organism evidence="3 4">
    <name type="scientific">Helicoverpa armigera</name>
    <name type="common">Cotton bollworm</name>
    <name type="synonym">Heliothis armigera</name>
    <dbReference type="NCBI Taxonomy" id="29058"/>
    <lineage>
        <taxon>Eukaryota</taxon>
        <taxon>Metazoa</taxon>
        <taxon>Ecdysozoa</taxon>
        <taxon>Arthropoda</taxon>
        <taxon>Hexapoda</taxon>
        <taxon>Insecta</taxon>
        <taxon>Pterygota</taxon>
        <taxon>Neoptera</taxon>
        <taxon>Endopterygota</taxon>
        <taxon>Lepidoptera</taxon>
        <taxon>Glossata</taxon>
        <taxon>Ditrysia</taxon>
        <taxon>Noctuoidea</taxon>
        <taxon>Noctuidae</taxon>
        <taxon>Heliothinae</taxon>
        <taxon>Helicoverpa</taxon>
    </lineage>
</organism>
<evidence type="ECO:0000313" key="3">
    <source>
        <dbReference type="EMBL" id="PZC73200.1"/>
    </source>
</evidence>
<dbReference type="Proteomes" id="UP000249218">
    <property type="component" value="Unassembled WGS sequence"/>
</dbReference>
<keyword evidence="1" id="KW-0175">Coiled coil</keyword>
<dbReference type="OrthoDB" id="2130750at2759"/>
<sequence length="242" mass="27706">MYFQDDHGPVRTIKHSLTAVCGDVGKLASFAQDKEYDMMSLTNVQAEKPVPPVVLRAQLVKKQLEETKSLTIKLENKEADIRELRKALKAKQEELSEMTIRRELGERKLSTAASAAELRAEQLQRRLEDAHNQLKRSAKQEELSEMTIRRELGERKLSTAASAAELRAEQLQRRLEDAHNQLKRKEKEFEETMDHLQQDIDSLETERGALREKLKLYAKRGGGHHAVATPVAAPKEAMRKRY</sequence>
<evidence type="ECO:0000313" key="4">
    <source>
        <dbReference type="Proteomes" id="UP000249218"/>
    </source>
</evidence>
<gene>
    <name evidence="3" type="primary">HaOG209932</name>
    <name evidence="3" type="ORF">B5X24_HaOG209932</name>
</gene>
<accession>A0A2W1BKD9</accession>
<dbReference type="Gene3D" id="1.10.287.1490">
    <property type="match status" value="1"/>
</dbReference>
<name>A0A2W1BKD9_HELAM</name>
<keyword evidence="4" id="KW-1185">Reference proteome</keyword>